<dbReference type="PANTHER" id="PTHR40278">
    <property type="entry name" value="DNA UTILIZATION PROTEIN HOFN"/>
    <property type="match status" value="1"/>
</dbReference>
<keyword evidence="2" id="KW-0472">Membrane</keyword>
<accession>A0A923HM18</accession>
<name>A0A923HM18_9BURK</name>
<dbReference type="Proteomes" id="UP000627446">
    <property type="component" value="Unassembled WGS sequence"/>
</dbReference>
<sequence length="224" mass="24805">MSQQINLFNPAFVKKKSLLTSATLVGLLVFSILILGGLGGWLSNTTVKLKANEAERQQQLTLLQNQLQVAQANIKPKKEDPKLIEELEQLRSSLADRDRVETILSNNKLGNTLGYSEYLSAFARQIPTGVWITGFHLQGAGDEISLTGRAISPEQVPNFVNQLKREKIMQGKTFSALSMQRPLIDNTNSNKSGENKPAELAPYVEFELHSAEQKEKKDSAGKMP</sequence>
<comment type="caution">
    <text evidence="3">The sequence shown here is derived from an EMBL/GenBank/DDBJ whole genome shotgun (WGS) entry which is preliminary data.</text>
</comment>
<feature type="compositionally biased region" description="Basic and acidic residues" evidence="1">
    <location>
        <begin position="206"/>
        <end position="224"/>
    </location>
</feature>
<keyword evidence="4" id="KW-1185">Reference proteome</keyword>
<feature type="region of interest" description="Disordered" evidence="1">
    <location>
        <begin position="184"/>
        <end position="224"/>
    </location>
</feature>
<protein>
    <submittedName>
        <fullName evidence="3">PilN domain-containing protein</fullName>
    </submittedName>
</protein>
<gene>
    <name evidence="3" type="ORF">H8K36_12055</name>
</gene>
<dbReference type="Pfam" id="PF05137">
    <property type="entry name" value="PilN"/>
    <property type="match status" value="1"/>
</dbReference>
<evidence type="ECO:0000313" key="3">
    <source>
        <dbReference type="EMBL" id="MBC3882115.1"/>
    </source>
</evidence>
<evidence type="ECO:0000256" key="1">
    <source>
        <dbReference type="SAM" id="MobiDB-lite"/>
    </source>
</evidence>
<dbReference type="InterPro" id="IPR007813">
    <property type="entry name" value="PilN"/>
</dbReference>
<organism evidence="3 4">
    <name type="scientific">Undibacterium nitidum</name>
    <dbReference type="NCBI Taxonomy" id="2762298"/>
    <lineage>
        <taxon>Bacteria</taxon>
        <taxon>Pseudomonadati</taxon>
        <taxon>Pseudomonadota</taxon>
        <taxon>Betaproteobacteria</taxon>
        <taxon>Burkholderiales</taxon>
        <taxon>Oxalobacteraceae</taxon>
        <taxon>Undibacterium</taxon>
    </lineage>
</organism>
<dbReference type="EMBL" id="JACOFZ010000004">
    <property type="protein sequence ID" value="MBC3882115.1"/>
    <property type="molecule type" value="Genomic_DNA"/>
</dbReference>
<dbReference type="PANTHER" id="PTHR40278:SF1">
    <property type="entry name" value="DNA UTILIZATION PROTEIN HOFN"/>
    <property type="match status" value="1"/>
</dbReference>
<feature type="transmembrane region" description="Helical" evidence="2">
    <location>
        <begin position="21"/>
        <end position="42"/>
    </location>
</feature>
<evidence type="ECO:0000256" key="2">
    <source>
        <dbReference type="SAM" id="Phobius"/>
    </source>
</evidence>
<dbReference type="InterPro" id="IPR052534">
    <property type="entry name" value="Extracell_DNA_Util/SecSys_Comp"/>
</dbReference>
<dbReference type="AlphaFoldDB" id="A0A923HM18"/>
<dbReference type="RefSeq" id="WP_186916730.1">
    <property type="nucleotide sequence ID" value="NZ_JACOFZ010000004.1"/>
</dbReference>
<keyword evidence="2" id="KW-0812">Transmembrane</keyword>
<evidence type="ECO:0000313" key="4">
    <source>
        <dbReference type="Proteomes" id="UP000627446"/>
    </source>
</evidence>
<keyword evidence="2" id="KW-1133">Transmembrane helix</keyword>
<proteinExistence type="predicted"/>
<reference evidence="3" key="1">
    <citation type="submission" date="2020-08" db="EMBL/GenBank/DDBJ databases">
        <title>Novel species isolated from subtropical streams in China.</title>
        <authorList>
            <person name="Lu H."/>
        </authorList>
    </citation>
    <scope>NUCLEOTIDE SEQUENCE</scope>
    <source>
        <strain evidence="3">LX22W</strain>
    </source>
</reference>